<dbReference type="InterPro" id="IPR045455">
    <property type="entry name" value="NrS-1_pol-like_helicase"/>
</dbReference>
<dbReference type="InterPro" id="IPR027417">
    <property type="entry name" value="P-loop_NTPase"/>
</dbReference>
<evidence type="ECO:0000259" key="5">
    <source>
        <dbReference type="PROSITE" id="PS51206"/>
    </source>
</evidence>
<comment type="caution">
    <text evidence="6">The sequence shown here is derived from an EMBL/GenBank/DDBJ whole genome shotgun (WGS) entry which is preliminary data.</text>
</comment>
<gene>
    <name evidence="6" type="ORF">AOG55_00155</name>
</gene>
<dbReference type="AlphaFoldDB" id="A0A0Q1B325"/>
<keyword evidence="1" id="KW-0547">Nucleotide-binding</keyword>
<dbReference type="InterPro" id="IPR015330">
    <property type="entry name" value="DNA_primase/pol_bifunc_N"/>
</dbReference>
<dbReference type="Pfam" id="PF19263">
    <property type="entry name" value="DUF5906"/>
    <property type="match status" value="1"/>
</dbReference>
<dbReference type="SUPFAM" id="SSF56747">
    <property type="entry name" value="Prim-pol domain"/>
    <property type="match status" value="1"/>
</dbReference>
<dbReference type="CDD" id="cd04859">
    <property type="entry name" value="Prim_Pol"/>
    <property type="match status" value="1"/>
</dbReference>
<feature type="region of interest" description="Disordered" evidence="4">
    <location>
        <begin position="787"/>
        <end position="843"/>
    </location>
</feature>
<evidence type="ECO:0000313" key="6">
    <source>
        <dbReference type="EMBL" id="KQB34134.1"/>
    </source>
</evidence>
<protein>
    <recommendedName>
        <fullName evidence="5">SF3 helicase domain-containing protein</fullName>
    </recommendedName>
</protein>
<organism evidence="6 7">
    <name type="scientific">Acidiplasma cupricumulans</name>
    <dbReference type="NCBI Taxonomy" id="312540"/>
    <lineage>
        <taxon>Archaea</taxon>
        <taxon>Methanobacteriati</taxon>
        <taxon>Thermoplasmatota</taxon>
        <taxon>Thermoplasmata</taxon>
        <taxon>Thermoplasmatales</taxon>
        <taxon>Ferroplasmaceae</taxon>
        <taxon>Acidiplasma</taxon>
    </lineage>
</organism>
<dbReference type="PROSITE" id="PS51206">
    <property type="entry name" value="SF3_HELICASE_1"/>
    <property type="match status" value="1"/>
</dbReference>
<dbReference type="InterPro" id="IPR014015">
    <property type="entry name" value="Helicase_SF3_DNA-vir"/>
</dbReference>
<sequence length="989" mass="113064">MINEILDAAKKYCEQSFFVIPVGKNKVPHTIHGLKDATNDYNKFLKLYKEGDQIAILTGPINNIYVIDCDVEKDSQHKPVLKDGKIINTGEQNFISQFINKNNAQKFKTKTIETQSGGRQLYYKLKDDQTHLKTHIGILPKVDFKGDGGYVVAPPSEGQYGKYKIIVDAPISIMPDELYNYIFELDMPDDSNEPIVPINFNDKNILSLIKTLADIFKHPNGKGNELLMAFSGAMALRGVSIEHTKEIIKEAANLNKWPDVNYAVIDNSYNKVKNHKKVLGYTTFKNDVISSKDQYENFDEIIKSLESIFEHESPFFDIDEHGLKKFNKAKSIEFVRKNYADLFTDDRGIIYYFSKENGWHEDIEAEIASFIQCTDQSLSEHNVDEIISGLKHLTFDKFFKSNKLPNTLIPITEGLYNIETKSLEQHNPNYFYKNIARKYIPNVNQQPLAFDDFLNKVLANPEKDKMAVYESIAWGFLNNNDIQGMMIFYGEGGNGKGIIQNAVIANLLGRENVAMPDLNRIANYPFELQSLVDKRMLLFSESVKGVTYNWEIIKRITGHDFENIPIKNKPSTQYQYKSAVILSTNQLIPPKDELAIWRRIINIVEFDNYLNSLDSSEISQIVAELTAPAELDKLFSFIVDNILPKFLASGFSTRYDLKTSKEKYLIKSNPAIAYLTLKENRGEILTDPNDAIEYCNQRGLDPNKCIITNKDGTITVFQIKKTLIQQINKFCEGNHLPKYNEEERLSQIKVGQAIHYLNLEIQNFDRQINGKRIIAWAGIFVTPDEEDLKIDDNDESNPENPDPHKELSDNNKNNDDENKKSEAPDNDKKSYNNGDIDSLPEGPFKESLKEELELQKLQKQKEQENEDNKNTGNSENKDSEKAKEGNGGNNENNKGNPENIIIPKGRPHYYQINKNFNKYDYSFFYGSEIVLDSFRTITKKGSSETSSVLLKLIIPVPLNKTPKEWNSFLSDSKEISETDFNILSRGDSQ</sequence>
<evidence type="ECO:0000313" key="7">
    <source>
        <dbReference type="Proteomes" id="UP000050301"/>
    </source>
</evidence>
<dbReference type="PANTHER" id="PTHR35372">
    <property type="entry name" value="ATP BINDING PROTEIN-RELATED"/>
    <property type="match status" value="1"/>
</dbReference>
<dbReference type="InterPro" id="IPR051620">
    <property type="entry name" value="ORF904-like_C"/>
</dbReference>
<evidence type="ECO:0000256" key="3">
    <source>
        <dbReference type="ARBA" id="ARBA00022840"/>
    </source>
</evidence>
<keyword evidence="7" id="KW-1185">Reference proteome</keyword>
<proteinExistence type="predicted"/>
<reference evidence="6 7" key="1">
    <citation type="submission" date="2015-09" db="EMBL/GenBank/DDBJ databases">
        <title>Heavy metals and arsenic resistance mechanisms in polyextremophilic archaea of the family Ferroplasmaceae.</title>
        <authorList>
            <person name="Bulaev A.G."/>
            <person name="Kanygina A.V."/>
        </authorList>
    </citation>
    <scope>NUCLEOTIDE SEQUENCE [LARGE SCALE GENOMIC DNA]</scope>
    <source>
        <strain evidence="6 7">BH2</strain>
    </source>
</reference>
<dbReference type="RefSeq" id="WP_055041101.1">
    <property type="nucleotide sequence ID" value="NZ_LKBH01000269.1"/>
</dbReference>
<dbReference type="GO" id="GO:0005524">
    <property type="term" value="F:ATP binding"/>
    <property type="evidence" value="ECO:0007669"/>
    <property type="project" value="UniProtKB-KW"/>
</dbReference>
<feature type="compositionally biased region" description="Low complexity" evidence="4">
    <location>
        <begin position="889"/>
        <end position="903"/>
    </location>
</feature>
<dbReference type="Pfam" id="PF09250">
    <property type="entry name" value="Prim-Pol"/>
    <property type="match status" value="1"/>
</dbReference>
<feature type="compositionally biased region" description="Basic and acidic residues" evidence="4">
    <location>
        <begin position="857"/>
        <end position="884"/>
    </location>
</feature>
<dbReference type="PANTHER" id="PTHR35372:SF2">
    <property type="entry name" value="SF3 HELICASE DOMAIN-CONTAINING PROTEIN"/>
    <property type="match status" value="1"/>
</dbReference>
<evidence type="ECO:0000256" key="1">
    <source>
        <dbReference type="ARBA" id="ARBA00022741"/>
    </source>
</evidence>
<dbReference type="InParanoid" id="A0A0Q1B325"/>
<evidence type="ECO:0000256" key="4">
    <source>
        <dbReference type="SAM" id="MobiDB-lite"/>
    </source>
</evidence>
<keyword evidence="3" id="KW-0067">ATP-binding</keyword>
<dbReference type="SMART" id="SM00943">
    <property type="entry name" value="Prim-Pol"/>
    <property type="match status" value="1"/>
</dbReference>
<dbReference type="EMBL" id="LKBH01000269">
    <property type="protein sequence ID" value="KQB34134.1"/>
    <property type="molecule type" value="Genomic_DNA"/>
</dbReference>
<dbReference type="Gene3D" id="3.40.50.300">
    <property type="entry name" value="P-loop containing nucleotide triphosphate hydrolases"/>
    <property type="match status" value="1"/>
</dbReference>
<keyword evidence="2" id="KW-0378">Hydrolase</keyword>
<accession>A0A0Q1B325</accession>
<name>A0A0Q1B325_9ARCH</name>
<feature type="compositionally biased region" description="Acidic residues" evidence="4">
    <location>
        <begin position="787"/>
        <end position="797"/>
    </location>
</feature>
<feature type="compositionally biased region" description="Basic and acidic residues" evidence="4">
    <location>
        <begin position="801"/>
        <end position="830"/>
    </location>
</feature>
<evidence type="ECO:0000256" key="2">
    <source>
        <dbReference type="ARBA" id="ARBA00022801"/>
    </source>
</evidence>
<dbReference type="Proteomes" id="UP000050301">
    <property type="component" value="Unassembled WGS sequence"/>
</dbReference>
<feature type="region of interest" description="Disordered" evidence="4">
    <location>
        <begin position="857"/>
        <end position="903"/>
    </location>
</feature>
<feature type="domain" description="SF3 helicase" evidence="5">
    <location>
        <begin position="463"/>
        <end position="619"/>
    </location>
</feature>
<dbReference type="SUPFAM" id="SSF52540">
    <property type="entry name" value="P-loop containing nucleoside triphosphate hydrolases"/>
    <property type="match status" value="1"/>
</dbReference>
<dbReference type="GO" id="GO:0016787">
    <property type="term" value="F:hydrolase activity"/>
    <property type="evidence" value="ECO:0007669"/>
    <property type="project" value="UniProtKB-KW"/>
</dbReference>